<dbReference type="Pfam" id="PF12833">
    <property type="entry name" value="HTH_18"/>
    <property type="match status" value="1"/>
</dbReference>
<dbReference type="PANTHER" id="PTHR46796:SF12">
    <property type="entry name" value="HTH-TYPE DNA-BINDING TRANSCRIPTIONAL ACTIVATOR EUTR"/>
    <property type="match status" value="1"/>
</dbReference>
<keyword evidence="4" id="KW-0804">Transcription</keyword>
<dbReference type="RefSeq" id="WP_021217338.1">
    <property type="nucleotide sequence ID" value="NZ_CP146285.1"/>
</dbReference>
<comment type="function">
    <text evidence="5">Regulatory protein of the TOL plasmid xyl operons. XylS activates the xylXYZLTEGFJQKIH operon required for the degradation of toluene, m-xylene and p-xylene.</text>
</comment>
<evidence type="ECO:0000256" key="5">
    <source>
        <dbReference type="ARBA" id="ARBA00037345"/>
    </source>
</evidence>
<dbReference type="InterPro" id="IPR035418">
    <property type="entry name" value="AraC-bd_2"/>
</dbReference>
<keyword evidence="2" id="KW-0805">Transcription regulation</keyword>
<dbReference type="Gene3D" id="1.10.10.60">
    <property type="entry name" value="Homeodomain-like"/>
    <property type="match status" value="1"/>
</dbReference>
<dbReference type="PROSITE" id="PS01124">
    <property type="entry name" value="HTH_ARAC_FAMILY_2"/>
    <property type="match status" value="1"/>
</dbReference>
<keyword evidence="3" id="KW-0238">DNA-binding</keyword>
<dbReference type="AlphaFoldDB" id="A0AAU7XUL7"/>
<dbReference type="InterPro" id="IPR050204">
    <property type="entry name" value="AraC_XylS_family_regulators"/>
</dbReference>
<accession>A0AAU7XUL7</accession>
<dbReference type="PROSITE" id="PS00041">
    <property type="entry name" value="HTH_ARAC_FAMILY_1"/>
    <property type="match status" value="1"/>
</dbReference>
<reference evidence="7" key="1">
    <citation type="submission" date="2023-08" db="EMBL/GenBank/DDBJ databases">
        <title>Increased levels of nutrients transform a symbiont into a lethal pathobiont.</title>
        <authorList>
            <person name="Lachnit T."/>
            <person name="Ulrich L."/>
            <person name="Willmer F.M."/>
            <person name="Hasenbein T."/>
            <person name="Steiner L.X."/>
            <person name="Wolters M."/>
            <person name="Herbst E.M."/>
            <person name="Deines P."/>
        </authorList>
    </citation>
    <scope>NUCLEOTIDE SEQUENCE</scope>
    <source>
        <strain evidence="7">T3</strain>
    </source>
</reference>
<dbReference type="GO" id="GO:0003700">
    <property type="term" value="F:DNA-binding transcription factor activity"/>
    <property type="evidence" value="ECO:0007669"/>
    <property type="project" value="InterPro"/>
</dbReference>
<evidence type="ECO:0000256" key="3">
    <source>
        <dbReference type="ARBA" id="ARBA00023125"/>
    </source>
</evidence>
<protein>
    <submittedName>
        <fullName evidence="7">AraC family transcriptional regulator</fullName>
    </submittedName>
</protein>
<dbReference type="GO" id="GO:0009893">
    <property type="term" value="P:positive regulation of metabolic process"/>
    <property type="evidence" value="ECO:0007669"/>
    <property type="project" value="UniProtKB-ARBA"/>
</dbReference>
<dbReference type="PANTHER" id="PTHR46796">
    <property type="entry name" value="HTH-TYPE TRANSCRIPTIONAL ACTIVATOR RHAS-RELATED"/>
    <property type="match status" value="1"/>
</dbReference>
<dbReference type="InterPro" id="IPR009057">
    <property type="entry name" value="Homeodomain-like_sf"/>
</dbReference>
<dbReference type="InterPro" id="IPR018062">
    <property type="entry name" value="HTH_AraC-typ_CS"/>
</dbReference>
<dbReference type="GO" id="GO:0043565">
    <property type="term" value="F:sequence-specific DNA binding"/>
    <property type="evidence" value="ECO:0007669"/>
    <property type="project" value="InterPro"/>
</dbReference>
<evidence type="ECO:0000256" key="4">
    <source>
        <dbReference type="ARBA" id="ARBA00023163"/>
    </source>
</evidence>
<name>A0AAU7XUL7_9PSED</name>
<evidence type="ECO:0000256" key="1">
    <source>
        <dbReference type="ARBA" id="ARBA00004496"/>
    </source>
</evidence>
<dbReference type="Pfam" id="PF14525">
    <property type="entry name" value="AraC_binding_2"/>
    <property type="match status" value="1"/>
</dbReference>
<sequence>MLDDASLLQRHCLLNPAAGIGEVRDKVSHYLWPHRMNLPRADALHSALYGVFFGSSALFDLHYGAEVEIDAGDIASYYLIRITLQGTGTVTLGAQSAAMRRGSLTISSPSERSLIRIGKECRNLILRVERDALERQLQRLLERPLKQPLLFDIQVAAGHPGMAAVRETLEYICRLHQGPMVEDLAPTLGSGLSDYLLSVLLTQLPHNYSEALREDRRQPMPFHVRKARDYIESHLDEPIALATLAELSGVSIRTLQNGFAHFLKQTPTDYMRSRRLALVHEALQQARAQDSVTDILLRHGVSSFGHFATHYRRQYGCLPSETLRGGR</sequence>
<comment type="subcellular location">
    <subcellularLocation>
        <location evidence="1">Cytoplasm</location>
    </subcellularLocation>
</comment>
<organism evidence="7">
    <name type="scientific">Pseudomonas solani</name>
    <dbReference type="NCBI Taxonomy" id="2731552"/>
    <lineage>
        <taxon>Bacteria</taxon>
        <taxon>Pseudomonadati</taxon>
        <taxon>Pseudomonadota</taxon>
        <taxon>Gammaproteobacteria</taxon>
        <taxon>Pseudomonadales</taxon>
        <taxon>Pseudomonadaceae</taxon>
        <taxon>Pseudomonas</taxon>
    </lineage>
</organism>
<proteinExistence type="predicted"/>
<dbReference type="GO" id="GO:0005737">
    <property type="term" value="C:cytoplasm"/>
    <property type="evidence" value="ECO:0007669"/>
    <property type="project" value="UniProtKB-SubCell"/>
</dbReference>
<dbReference type="EMBL" id="CP158373">
    <property type="protein sequence ID" value="XBY61664.1"/>
    <property type="molecule type" value="Genomic_DNA"/>
</dbReference>
<dbReference type="InterPro" id="IPR018060">
    <property type="entry name" value="HTH_AraC"/>
</dbReference>
<gene>
    <name evidence="7" type="ORF">ABS648_17005</name>
</gene>
<evidence type="ECO:0000256" key="2">
    <source>
        <dbReference type="ARBA" id="ARBA00023015"/>
    </source>
</evidence>
<dbReference type="SMART" id="SM00342">
    <property type="entry name" value="HTH_ARAC"/>
    <property type="match status" value="1"/>
</dbReference>
<evidence type="ECO:0000259" key="6">
    <source>
        <dbReference type="PROSITE" id="PS01124"/>
    </source>
</evidence>
<dbReference type="SUPFAM" id="SSF46689">
    <property type="entry name" value="Homeodomain-like"/>
    <property type="match status" value="1"/>
</dbReference>
<feature type="domain" description="HTH araC/xylS-type" evidence="6">
    <location>
        <begin position="225"/>
        <end position="325"/>
    </location>
</feature>
<evidence type="ECO:0000313" key="7">
    <source>
        <dbReference type="EMBL" id="XBY61664.1"/>
    </source>
</evidence>